<accession>A0ACB7XGX1</accession>
<protein>
    <submittedName>
        <fullName evidence="1">Uncharacterized protein</fullName>
    </submittedName>
</protein>
<reference evidence="1 2" key="1">
    <citation type="journal article" date="2021" name="Hortic Res">
        <title>High-quality reference genome and annotation aids understanding of berry development for evergreen blueberry (Vaccinium darrowii).</title>
        <authorList>
            <person name="Yu J."/>
            <person name="Hulse-Kemp A.M."/>
            <person name="Babiker E."/>
            <person name="Staton M."/>
        </authorList>
    </citation>
    <scope>NUCLEOTIDE SEQUENCE [LARGE SCALE GENOMIC DNA]</scope>
    <source>
        <strain evidence="2">cv. NJ 8807/NJ 8810</strain>
        <tissue evidence="1">Young leaf</tissue>
    </source>
</reference>
<organism evidence="1 2">
    <name type="scientific">Vaccinium darrowii</name>
    <dbReference type="NCBI Taxonomy" id="229202"/>
    <lineage>
        <taxon>Eukaryota</taxon>
        <taxon>Viridiplantae</taxon>
        <taxon>Streptophyta</taxon>
        <taxon>Embryophyta</taxon>
        <taxon>Tracheophyta</taxon>
        <taxon>Spermatophyta</taxon>
        <taxon>Magnoliopsida</taxon>
        <taxon>eudicotyledons</taxon>
        <taxon>Gunneridae</taxon>
        <taxon>Pentapetalae</taxon>
        <taxon>asterids</taxon>
        <taxon>Ericales</taxon>
        <taxon>Ericaceae</taxon>
        <taxon>Vaccinioideae</taxon>
        <taxon>Vaccinieae</taxon>
        <taxon>Vaccinium</taxon>
    </lineage>
</organism>
<evidence type="ECO:0000313" key="2">
    <source>
        <dbReference type="Proteomes" id="UP000828048"/>
    </source>
</evidence>
<gene>
    <name evidence="1" type="ORF">Vadar_010958</name>
</gene>
<proteinExistence type="predicted"/>
<keyword evidence="2" id="KW-1185">Reference proteome</keyword>
<evidence type="ECO:0000313" key="1">
    <source>
        <dbReference type="EMBL" id="KAH7839981.1"/>
    </source>
</evidence>
<sequence length="240" mass="26758">MYYFAPESPLQGESRNELETLNLDELETLNYSFVTSDSTNGDNLENSGEGTDEASGHILNDGNSLDQMEEVQPPPVPASPCQSVPLNQLLSQSDSIPESQVHSESSSSIPESHVNSEPHIKMLPNRVTRGKPRVNYEPVLDSKPRPKQAINPDYDWAKQVKEFEDTKAGVKGLVDSGITTLPRFLIHPPESVENPPQLYPLELPTVDLEGCCREEGQLNGGRRWWRGYGRPWPSGVFFGW</sequence>
<name>A0ACB7XGX1_9ERIC</name>
<dbReference type="Proteomes" id="UP000828048">
    <property type="component" value="Chromosome 10"/>
</dbReference>
<comment type="caution">
    <text evidence="1">The sequence shown here is derived from an EMBL/GenBank/DDBJ whole genome shotgun (WGS) entry which is preliminary data.</text>
</comment>
<dbReference type="EMBL" id="CM037160">
    <property type="protein sequence ID" value="KAH7839981.1"/>
    <property type="molecule type" value="Genomic_DNA"/>
</dbReference>